<protein>
    <submittedName>
        <fullName evidence="1">Nitrate ABC transporter substrate-binding protein</fullName>
    </submittedName>
</protein>
<name>A0A318QW39_9PROT</name>
<dbReference type="EMBL" id="NOXG01000001">
    <property type="protein sequence ID" value="PYD77073.1"/>
    <property type="molecule type" value="Genomic_DNA"/>
</dbReference>
<dbReference type="Gene3D" id="3.40.190.10">
    <property type="entry name" value="Periplasmic binding protein-like II"/>
    <property type="match status" value="2"/>
</dbReference>
<dbReference type="InterPro" id="IPR006311">
    <property type="entry name" value="TAT_signal"/>
</dbReference>
<dbReference type="Proteomes" id="UP000247609">
    <property type="component" value="Unassembled WGS sequence"/>
</dbReference>
<evidence type="ECO:0000313" key="2">
    <source>
        <dbReference type="Proteomes" id="UP000247609"/>
    </source>
</evidence>
<organism evidence="1 2">
    <name type="scientific">Novacetimonas pomaceti</name>
    <dbReference type="NCBI Taxonomy" id="2021998"/>
    <lineage>
        <taxon>Bacteria</taxon>
        <taxon>Pseudomonadati</taxon>
        <taxon>Pseudomonadota</taxon>
        <taxon>Alphaproteobacteria</taxon>
        <taxon>Acetobacterales</taxon>
        <taxon>Acetobacteraceae</taxon>
        <taxon>Novacetimonas</taxon>
    </lineage>
</organism>
<dbReference type="AlphaFoldDB" id="A0A318QW39"/>
<dbReference type="RefSeq" id="WP_110526208.1">
    <property type="nucleotide sequence ID" value="NZ_NOXG01000001.1"/>
</dbReference>
<gene>
    <name evidence="1" type="ORF">CFR71_01715</name>
</gene>
<comment type="caution">
    <text evidence="1">The sequence shown here is derived from an EMBL/GenBank/DDBJ whole genome shotgun (WGS) entry which is preliminary data.</text>
</comment>
<proteinExistence type="predicted"/>
<dbReference type="PROSITE" id="PS51318">
    <property type="entry name" value="TAT"/>
    <property type="match status" value="1"/>
</dbReference>
<sequence>MAVIPRRRLVVGLGGVAALAGAGLWGWRDRRHRAGALSAGEVLDGQPHQIDLSWPSAPTSILFNVAQQQGFFARYLLDVRLTGGGVTGRDAIGDLQAGRSRVAVAPVLSWLDRLHEGEVQARLVMGLQAGTFRLLVRRRLKLSRVEDMVGRRIAITNPDMADRLFFSVVLRRKGMNPDTGPQWQVLAPQDMAGAIRAGDVDALAVHDPLAWRLLNDPSLGVVELVNSVNGLYAQRTNLALGVARDMLDQDPAAAAALVVALQDAARWLKTHVPETASLLAGHIEGMGPDAIIAMMRHEVLGICPTGHDFRVQLAQYVDEMKLLGRFPDTLDSAGYARAISTDLLHRGTPAP</sequence>
<accession>A0A318QW39</accession>
<dbReference type="Pfam" id="PF13379">
    <property type="entry name" value="NMT1_2"/>
    <property type="match status" value="1"/>
</dbReference>
<dbReference type="PANTHER" id="PTHR30024">
    <property type="entry name" value="ALIPHATIC SULFONATES-BINDING PROTEIN-RELATED"/>
    <property type="match status" value="1"/>
</dbReference>
<reference evidence="1 2" key="1">
    <citation type="submission" date="2017-07" db="EMBL/GenBank/DDBJ databases">
        <title>A draft genome sequence of Komagataeibacter sp. T5K1.</title>
        <authorList>
            <person name="Skraban J."/>
            <person name="Cleenwerck I."/>
            <person name="Vandamme P."/>
            <person name="Trcek J."/>
        </authorList>
    </citation>
    <scope>NUCLEOTIDE SEQUENCE [LARGE SCALE GENOMIC DNA]</scope>
    <source>
        <strain evidence="1 2">T5K1</strain>
    </source>
</reference>
<dbReference type="SUPFAM" id="SSF53850">
    <property type="entry name" value="Periplasmic binding protein-like II"/>
    <property type="match status" value="1"/>
</dbReference>
<evidence type="ECO:0000313" key="1">
    <source>
        <dbReference type="EMBL" id="PYD77073.1"/>
    </source>
</evidence>